<protein>
    <submittedName>
        <fullName evidence="1">Uncharacterized protein</fullName>
    </submittedName>
</protein>
<organism evidence="1 2">
    <name type="scientific">[Clostridium] polysaccharolyticum</name>
    <dbReference type="NCBI Taxonomy" id="29364"/>
    <lineage>
        <taxon>Bacteria</taxon>
        <taxon>Bacillati</taxon>
        <taxon>Bacillota</taxon>
        <taxon>Clostridia</taxon>
        <taxon>Lachnospirales</taxon>
        <taxon>Lachnospiraceae</taxon>
    </lineage>
</organism>
<accession>A0A1I0ERP4</accession>
<dbReference type="PROSITE" id="PS51257">
    <property type="entry name" value="PROKAR_LIPOPROTEIN"/>
    <property type="match status" value="1"/>
</dbReference>
<keyword evidence="2" id="KW-1185">Reference proteome</keyword>
<evidence type="ECO:0000313" key="1">
    <source>
        <dbReference type="EMBL" id="SET48095.1"/>
    </source>
</evidence>
<name>A0A1I0ERP4_9FIRM</name>
<sequence length="174" mass="19930">MKTFFYMHKRIWHFSTFVLVLILIGCTIILSEKYSYLQNTYNLKQQQMDSKLYFLLNDVVIDWNFNKMTTSQKMSALLNDAANLHCADTISSLCSCKELFNSGNYPLSLAFTQLEKDLTSMAQGNIDIPKKLLQAYYKSISKLALKLNQYNSNPGEAKEAADNFGKLVLENHIS</sequence>
<proteinExistence type="predicted"/>
<evidence type="ECO:0000313" key="2">
    <source>
        <dbReference type="Proteomes" id="UP000199800"/>
    </source>
</evidence>
<dbReference type="EMBL" id="FOHN01000024">
    <property type="protein sequence ID" value="SET48095.1"/>
    <property type="molecule type" value="Genomic_DNA"/>
</dbReference>
<reference evidence="1 2" key="1">
    <citation type="submission" date="2016-10" db="EMBL/GenBank/DDBJ databases">
        <authorList>
            <person name="de Groot N.N."/>
        </authorList>
    </citation>
    <scope>NUCLEOTIDE SEQUENCE [LARGE SCALE GENOMIC DNA]</scope>
    <source>
        <strain evidence="1 2">DSM 1801</strain>
    </source>
</reference>
<gene>
    <name evidence="1" type="ORF">SAMN04487772_12420</name>
</gene>
<dbReference type="Proteomes" id="UP000199800">
    <property type="component" value="Unassembled WGS sequence"/>
</dbReference>
<dbReference type="AlphaFoldDB" id="A0A1I0ERP4"/>
<dbReference type="STRING" id="29364.SAMN04487772_12420"/>